<protein>
    <recommendedName>
        <fullName evidence="1">CoA carboxyltransferase N-terminal domain-containing protein</fullName>
    </recommendedName>
</protein>
<dbReference type="PANTHER" id="PTHR45728">
    <property type="entry name" value="ACETYL-COA CARBOXYLASE, ISOFORM A"/>
    <property type="match status" value="1"/>
</dbReference>
<dbReference type="AlphaFoldDB" id="A0A1Y3BS47"/>
<dbReference type="GO" id="GO:0005524">
    <property type="term" value="F:ATP binding"/>
    <property type="evidence" value="ECO:0007669"/>
    <property type="project" value="InterPro"/>
</dbReference>
<gene>
    <name evidence="2" type="ORF">BLA29_004633</name>
</gene>
<feature type="non-terminal residue" evidence="2">
    <location>
        <position position="445"/>
    </location>
</feature>
<dbReference type="Pfam" id="PF08326">
    <property type="entry name" value="ACC_central"/>
    <property type="match status" value="1"/>
</dbReference>
<dbReference type="Pfam" id="PF01039">
    <property type="entry name" value="Carboxyl_trans"/>
    <property type="match status" value="1"/>
</dbReference>
<proteinExistence type="predicted"/>
<dbReference type="Gene3D" id="2.40.460.10">
    <property type="entry name" value="Biotin dependent carboxylase carboxyltransferase"/>
    <property type="match status" value="1"/>
</dbReference>
<evidence type="ECO:0000313" key="3">
    <source>
        <dbReference type="Proteomes" id="UP000194236"/>
    </source>
</evidence>
<name>A0A1Y3BS47_EURMA</name>
<evidence type="ECO:0000313" key="2">
    <source>
        <dbReference type="EMBL" id="OTF81985.1"/>
    </source>
</evidence>
<evidence type="ECO:0000259" key="1">
    <source>
        <dbReference type="PROSITE" id="PS50980"/>
    </source>
</evidence>
<dbReference type="Gene3D" id="3.90.226.10">
    <property type="entry name" value="2-enoyl-CoA Hydratase, Chain A, domain 1"/>
    <property type="match status" value="1"/>
</dbReference>
<dbReference type="GO" id="GO:0005739">
    <property type="term" value="C:mitochondrion"/>
    <property type="evidence" value="ECO:0007669"/>
    <property type="project" value="TreeGrafter"/>
</dbReference>
<dbReference type="InterPro" id="IPR013537">
    <property type="entry name" value="AcCoA_COase_cen"/>
</dbReference>
<accession>A0A1Y3BS47</accession>
<reference evidence="2 3" key="1">
    <citation type="submission" date="2017-03" db="EMBL/GenBank/DDBJ databases">
        <title>Genome Survey of Euroglyphus maynei.</title>
        <authorList>
            <person name="Arlian L.G."/>
            <person name="Morgan M.S."/>
            <person name="Rider S.D."/>
        </authorList>
    </citation>
    <scope>NUCLEOTIDE SEQUENCE [LARGE SCALE GENOMIC DNA]</scope>
    <source>
        <strain evidence="2">Arlian Lab</strain>
        <tissue evidence="2">Whole body</tissue>
    </source>
</reference>
<dbReference type="InterPro" id="IPR029045">
    <property type="entry name" value="ClpP/crotonase-like_dom_sf"/>
</dbReference>
<dbReference type="InterPro" id="IPR049076">
    <property type="entry name" value="ACCA"/>
</dbReference>
<dbReference type="GO" id="GO:0006633">
    <property type="term" value="P:fatty acid biosynthetic process"/>
    <property type="evidence" value="ECO:0007669"/>
    <property type="project" value="InterPro"/>
</dbReference>
<dbReference type="InterPro" id="IPR011762">
    <property type="entry name" value="COA_CT_N"/>
</dbReference>
<dbReference type="PANTHER" id="PTHR45728:SF3">
    <property type="entry name" value="ACETYL-COA CARBOXYLASE"/>
    <property type="match status" value="1"/>
</dbReference>
<feature type="domain" description="CoA carboxyltransferase N-terminal" evidence="1">
    <location>
        <begin position="183"/>
        <end position="445"/>
    </location>
</feature>
<dbReference type="EMBL" id="MUJZ01010816">
    <property type="protein sequence ID" value="OTF81985.1"/>
    <property type="molecule type" value="Genomic_DNA"/>
</dbReference>
<dbReference type="InterPro" id="IPR034733">
    <property type="entry name" value="AcCoA_carboxyl_beta"/>
</dbReference>
<sequence>MHLYLGKAKVRAPGQQVTDFRFFVRTIIRHSDLITKEASYEFLQNEGERLLLEAMDELEVAFTHHLAPKTDCNHIFLNFVPKVTMDPAKVPYIAENVRNMVMRYGPRLWKLRVLQAEIRMIIRPSPNSKCTPIRLLLANESGYYLDMHLYKEVLDTSSGTMKFEAWPGTGKPGHLHDLPISTPYMTKDYLQLKRFQAQSNGTTYIYDFPDMFQAALIKIWEEHLEMHPEMQMPPQVMQCMELVIEQANPTRLVEMKRVPGENECGMVAWRITLFTPEYPEGRDIIVIGNDITHLLGVFGPKEDMLFQKASERARALKIPRIYLSANSGARIGLAEEVKNAFHIAWFDDKDPDKGFKYIYLTPEQYKRLADSVKCELIVENGETRYKITDIIGAQDGLSVENLKYAGMIAGESSQAYNEIVTITMVTCRAIGIGSYLARLSQRVIQ</sequence>
<dbReference type="OrthoDB" id="10029892at2759"/>
<comment type="caution">
    <text evidence="2">The sequence shown here is derived from an EMBL/GenBank/DDBJ whole genome shotgun (WGS) entry which is preliminary data.</text>
</comment>
<dbReference type="GO" id="GO:0003989">
    <property type="term" value="F:acetyl-CoA carboxylase activity"/>
    <property type="evidence" value="ECO:0007669"/>
    <property type="project" value="InterPro"/>
</dbReference>
<dbReference type="FunFam" id="2.40.460.10:FF:000001">
    <property type="entry name" value="Acetyl-CoA carboxylase 1"/>
    <property type="match status" value="1"/>
</dbReference>
<keyword evidence="3" id="KW-1185">Reference proteome</keyword>
<dbReference type="PROSITE" id="PS50980">
    <property type="entry name" value="COA_CT_NTER"/>
    <property type="match status" value="1"/>
</dbReference>
<organism evidence="2 3">
    <name type="scientific">Euroglyphus maynei</name>
    <name type="common">Mayne's house dust mite</name>
    <dbReference type="NCBI Taxonomy" id="6958"/>
    <lineage>
        <taxon>Eukaryota</taxon>
        <taxon>Metazoa</taxon>
        <taxon>Ecdysozoa</taxon>
        <taxon>Arthropoda</taxon>
        <taxon>Chelicerata</taxon>
        <taxon>Arachnida</taxon>
        <taxon>Acari</taxon>
        <taxon>Acariformes</taxon>
        <taxon>Sarcoptiformes</taxon>
        <taxon>Astigmata</taxon>
        <taxon>Psoroptidia</taxon>
        <taxon>Analgoidea</taxon>
        <taxon>Pyroglyphidae</taxon>
        <taxon>Pyroglyphinae</taxon>
        <taxon>Euroglyphus</taxon>
    </lineage>
</organism>
<dbReference type="Proteomes" id="UP000194236">
    <property type="component" value="Unassembled WGS sequence"/>
</dbReference>
<dbReference type="SUPFAM" id="SSF52096">
    <property type="entry name" value="ClpP/crotonase"/>
    <property type="match status" value="1"/>
</dbReference>